<dbReference type="EMBL" id="JACJID010000008">
    <property type="protein sequence ID" value="MBA8931196.1"/>
    <property type="molecule type" value="Genomic_DNA"/>
</dbReference>
<protein>
    <submittedName>
        <fullName evidence="1">HAD superfamily hydrolase (TIGR01509 family)</fullName>
    </submittedName>
</protein>
<sequence length="228" mass="24699">MELDGVLFDFSGTLFRLELGDTALDGLMDDAGAPLELDDQVELMRKLTAPVGISEGLPEELHEAWHRRDLDEQVHRTVYVAALRAAGIERPGMAEQLYERMCSADNWVPYPDVVRALRAVRAAGLPIAVVSNIGWDITPVLAHYGVAELVDEIVMSFREGHVKPDPKLFTIACERLGVEPERALMVGDSEEADGGAAVLGTAVAIVDPLPTSQRPDSLLKALQAHGIG</sequence>
<name>A0ABR6BWB8_9PSEU</name>
<evidence type="ECO:0000313" key="1">
    <source>
        <dbReference type="EMBL" id="MBA8931196.1"/>
    </source>
</evidence>
<dbReference type="Gene3D" id="3.40.50.1000">
    <property type="entry name" value="HAD superfamily/HAD-like"/>
    <property type="match status" value="1"/>
</dbReference>
<dbReference type="InterPro" id="IPR023214">
    <property type="entry name" value="HAD_sf"/>
</dbReference>
<proteinExistence type="predicted"/>
<organism evidence="1 2">
    <name type="scientific">Kutzneria viridogrisea</name>
    <dbReference type="NCBI Taxonomy" id="47990"/>
    <lineage>
        <taxon>Bacteria</taxon>
        <taxon>Bacillati</taxon>
        <taxon>Actinomycetota</taxon>
        <taxon>Actinomycetes</taxon>
        <taxon>Pseudonocardiales</taxon>
        <taxon>Pseudonocardiaceae</taxon>
        <taxon>Kutzneria</taxon>
    </lineage>
</organism>
<dbReference type="SFLD" id="SFLDG01129">
    <property type="entry name" value="C1.5:_HAD__Beta-PGM__Phosphata"/>
    <property type="match status" value="1"/>
</dbReference>
<accession>A0ABR6BWB8</accession>
<dbReference type="PANTHER" id="PTHR46649">
    <property type="match status" value="1"/>
</dbReference>
<keyword evidence="1" id="KW-0378">Hydrolase</keyword>
<reference evidence="1 2" key="1">
    <citation type="submission" date="2020-08" db="EMBL/GenBank/DDBJ databases">
        <title>Genomic Encyclopedia of Archaeal and Bacterial Type Strains, Phase II (KMG-II): from individual species to whole genera.</title>
        <authorList>
            <person name="Goeker M."/>
        </authorList>
    </citation>
    <scope>NUCLEOTIDE SEQUENCE [LARGE SCALE GENOMIC DNA]</scope>
    <source>
        <strain evidence="1 2">DSM 43850</strain>
    </source>
</reference>
<dbReference type="Proteomes" id="UP000517916">
    <property type="component" value="Unassembled WGS sequence"/>
</dbReference>
<comment type="caution">
    <text evidence="1">The sequence shown here is derived from an EMBL/GenBank/DDBJ whole genome shotgun (WGS) entry which is preliminary data.</text>
</comment>
<gene>
    <name evidence="1" type="ORF">BC739_008443</name>
</gene>
<dbReference type="GO" id="GO:0016787">
    <property type="term" value="F:hydrolase activity"/>
    <property type="evidence" value="ECO:0007669"/>
    <property type="project" value="UniProtKB-KW"/>
</dbReference>
<dbReference type="Pfam" id="PF00702">
    <property type="entry name" value="Hydrolase"/>
    <property type="match status" value="1"/>
</dbReference>
<dbReference type="InterPro" id="IPR006439">
    <property type="entry name" value="HAD-SF_hydro_IA"/>
</dbReference>
<keyword evidence="2" id="KW-1185">Reference proteome</keyword>
<dbReference type="SFLD" id="SFLDS00003">
    <property type="entry name" value="Haloacid_Dehalogenase"/>
    <property type="match status" value="1"/>
</dbReference>
<dbReference type="RefSeq" id="WP_025354077.1">
    <property type="nucleotide sequence ID" value="NZ_BAAABQ010000097.1"/>
</dbReference>
<dbReference type="InterPro" id="IPR036412">
    <property type="entry name" value="HAD-like_sf"/>
</dbReference>
<dbReference type="PRINTS" id="PR00413">
    <property type="entry name" value="HADHALOGNASE"/>
</dbReference>
<dbReference type="PANTHER" id="PTHR46649:SF4">
    <property type="entry name" value="HALOACID DEHALOGENASE-LIKE HYDROLASE (HAD) SUPERFAMILY PROTEIN"/>
    <property type="match status" value="1"/>
</dbReference>
<dbReference type="NCBIfam" id="TIGR01549">
    <property type="entry name" value="HAD-SF-IA-v1"/>
    <property type="match status" value="1"/>
</dbReference>
<dbReference type="SUPFAM" id="SSF56784">
    <property type="entry name" value="HAD-like"/>
    <property type="match status" value="1"/>
</dbReference>
<evidence type="ECO:0000313" key="2">
    <source>
        <dbReference type="Proteomes" id="UP000517916"/>
    </source>
</evidence>